<dbReference type="InterPro" id="IPR021744">
    <property type="entry name" value="CbiG_N"/>
</dbReference>
<dbReference type="HOGENOM" id="CLU_028397_0_2_2"/>
<evidence type="ECO:0000259" key="1">
    <source>
        <dbReference type="Pfam" id="PF01890"/>
    </source>
</evidence>
<keyword evidence="3" id="KW-0378">Hydrolase</keyword>
<dbReference type="PANTHER" id="PTHR37477">
    <property type="entry name" value="COBALT-PRECORRIN-5A HYDROLASE"/>
    <property type="match status" value="1"/>
</dbReference>
<dbReference type="SUPFAM" id="SSF159664">
    <property type="entry name" value="CobE/GbiG C-terminal domain-like"/>
    <property type="match status" value="1"/>
</dbReference>
<dbReference type="InterPro" id="IPR052553">
    <property type="entry name" value="CbiG_hydrolase"/>
</dbReference>
<dbReference type="EMBL" id="CP011267">
    <property type="protein sequence ID" value="AKG91075.1"/>
    <property type="molecule type" value="Genomic_DNA"/>
</dbReference>
<dbReference type="Gene3D" id="3.30.420.180">
    <property type="entry name" value="CobE/GbiG C-terminal domain"/>
    <property type="match status" value="1"/>
</dbReference>
<dbReference type="RefSeq" id="WP_245604008.1">
    <property type="nucleotide sequence ID" value="NZ_CP011267.1"/>
</dbReference>
<name>A0A0F7IGK5_9EURY</name>
<evidence type="ECO:0000313" key="3">
    <source>
        <dbReference type="EMBL" id="AKG91075.1"/>
    </source>
</evidence>
<dbReference type="Gene3D" id="3.40.50.11220">
    <property type="match status" value="1"/>
</dbReference>
<dbReference type="SUPFAM" id="SSF159672">
    <property type="entry name" value="CbiG N-terminal domain-like"/>
    <property type="match status" value="1"/>
</dbReference>
<dbReference type="InParanoid" id="A0A0F7IGK5"/>
<dbReference type="GO" id="GO:0009236">
    <property type="term" value="P:cobalamin biosynthetic process"/>
    <property type="evidence" value="ECO:0007669"/>
    <property type="project" value="InterPro"/>
</dbReference>
<dbReference type="PANTHER" id="PTHR37477:SF1">
    <property type="entry name" value="COBALT-PRECORRIN-5A HYDROLASE"/>
    <property type="match status" value="1"/>
</dbReference>
<evidence type="ECO:0000259" key="2">
    <source>
        <dbReference type="Pfam" id="PF11760"/>
    </source>
</evidence>
<proteinExistence type="predicted"/>
<dbReference type="GeneID" id="24804206"/>
<dbReference type="GO" id="GO:0043779">
    <property type="term" value="F:cobalt-precorrin-5A acetaldehyde-lyase activity"/>
    <property type="evidence" value="ECO:0007669"/>
    <property type="project" value="UniProtKB-EC"/>
</dbReference>
<gene>
    <name evidence="3" type="ORF">GAH_01638</name>
</gene>
<feature type="domain" description="CobE/GbiG C-terminal" evidence="1">
    <location>
        <begin position="110"/>
        <end position="225"/>
    </location>
</feature>
<dbReference type="AlphaFoldDB" id="A0A0F7IGK5"/>
<feature type="domain" description="Cobalamin synthesis G N-terminal" evidence="2">
    <location>
        <begin position="34"/>
        <end position="104"/>
    </location>
</feature>
<dbReference type="Pfam" id="PF11760">
    <property type="entry name" value="CbiG_N"/>
    <property type="match status" value="1"/>
</dbReference>
<evidence type="ECO:0000313" key="4">
    <source>
        <dbReference type="Proteomes" id="UP000034723"/>
    </source>
</evidence>
<dbReference type="InterPro" id="IPR036518">
    <property type="entry name" value="CobE/GbiG_C_sf"/>
</dbReference>
<dbReference type="EC" id="3.7.1.12" evidence="3"/>
<protein>
    <submittedName>
        <fullName evidence="3">Cobalamin synthesis G C-terminus/Cobalamin synthesis G N-terminal</fullName>
        <ecNumber evidence="3">3.7.1.12</ecNumber>
    </submittedName>
</protein>
<dbReference type="InterPro" id="IPR002750">
    <property type="entry name" value="CobE/GbiG_C"/>
</dbReference>
<dbReference type="KEGG" id="gah:GAH_01638"/>
<organism evidence="3 4">
    <name type="scientific">Geoglobus ahangari</name>
    <dbReference type="NCBI Taxonomy" id="113653"/>
    <lineage>
        <taxon>Archaea</taxon>
        <taxon>Methanobacteriati</taxon>
        <taxon>Methanobacteriota</taxon>
        <taxon>Archaeoglobi</taxon>
        <taxon>Archaeoglobales</taxon>
        <taxon>Archaeoglobaceae</taxon>
        <taxon>Geoglobus</taxon>
    </lineage>
</organism>
<keyword evidence="4" id="KW-1185">Reference proteome</keyword>
<accession>A0A0F7IGK5</accession>
<dbReference type="Proteomes" id="UP000034723">
    <property type="component" value="Chromosome"/>
</dbReference>
<reference evidence="3 4" key="1">
    <citation type="submission" date="2015-04" db="EMBL/GenBank/DDBJ databases">
        <title>The complete genome sequence of the hyperthermophilic, obligate iron-reducing archaeon Geoglobus ahangari strain 234T.</title>
        <authorList>
            <person name="Manzella M.P."/>
            <person name="Holmes D.E."/>
            <person name="Rocheleau J.M."/>
            <person name="Chung A."/>
            <person name="Reguera G."/>
            <person name="Kashefi K."/>
        </authorList>
    </citation>
    <scope>NUCLEOTIDE SEQUENCE [LARGE SCALE GENOMIC DNA]</scope>
    <source>
        <strain evidence="3 4">234</strain>
    </source>
</reference>
<dbReference type="Pfam" id="PF01890">
    <property type="entry name" value="CbiG_C"/>
    <property type="match status" value="1"/>
</dbReference>
<dbReference type="InterPro" id="IPR038029">
    <property type="entry name" value="GbiG_N_sf"/>
</dbReference>
<dbReference type="STRING" id="113653.GAH_01638"/>
<sequence length="226" mass="24774">MGFEKDMEKLEKIAGFLGGEVVLYRKDVWGDLLAYDVIVALMPSGIVVRGMCGLLRSKWEDPAVVVVDKGMRYAVPVLGGHHGGNEVAMRLEGLGMRAVITTAMEYEDGLSVGVGYRKGVSAEEIISAIERAFSEIGESLDEIRVISTWEGKKRDGVMERVADHFKRPLMYLGSEEINSVEVQSDSKAKALGLNSVSEACALYFSRERKLVLPKRVYGGVTVAIAR</sequence>